<feature type="region of interest" description="Disordered" evidence="2">
    <location>
        <begin position="1084"/>
        <end position="1103"/>
    </location>
</feature>
<feature type="compositionally biased region" description="Basic and acidic residues" evidence="2">
    <location>
        <begin position="299"/>
        <end position="316"/>
    </location>
</feature>
<feature type="coiled-coil region" evidence="1">
    <location>
        <begin position="830"/>
        <end position="900"/>
    </location>
</feature>
<dbReference type="EMBL" id="AKHW03006215">
    <property type="protein sequence ID" value="KYO23345.1"/>
    <property type="molecule type" value="Genomic_DNA"/>
</dbReference>
<evidence type="ECO:0000259" key="5">
    <source>
        <dbReference type="Pfam" id="PF14644"/>
    </source>
</evidence>
<comment type="caution">
    <text evidence="6">The sequence shown here is derived from an EMBL/GenBank/DDBJ whole genome shotgun (WGS) entry which is preliminary data.</text>
</comment>
<dbReference type="Pfam" id="PF14643">
    <property type="entry name" value="DUF4455"/>
    <property type="match status" value="1"/>
</dbReference>
<evidence type="ECO:0000259" key="3">
    <source>
        <dbReference type="Pfam" id="PF04935"/>
    </source>
</evidence>
<dbReference type="Pfam" id="PF14644">
    <property type="entry name" value="DUF4456"/>
    <property type="match status" value="1"/>
</dbReference>
<dbReference type="Proteomes" id="UP000050525">
    <property type="component" value="Unassembled WGS sequence"/>
</dbReference>
<gene>
    <name evidence="6" type="primary">CCDC180</name>
    <name evidence="6" type="ORF">Y1Q_0005736</name>
</gene>
<dbReference type="InterPro" id="IPR028089">
    <property type="entry name" value="DUF4455"/>
</dbReference>
<feature type="domain" description="Ribosomal RNA-processing protein 14/surfeit locus protein 6 C-terminal" evidence="3">
    <location>
        <begin position="139"/>
        <end position="335"/>
    </location>
</feature>
<reference evidence="6 7" key="1">
    <citation type="journal article" date="2012" name="Genome Biol.">
        <title>Sequencing three crocodilian genomes to illuminate the evolution of archosaurs and amniotes.</title>
        <authorList>
            <person name="St John J.A."/>
            <person name="Braun E.L."/>
            <person name="Isberg S.R."/>
            <person name="Miles L.G."/>
            <person name="Chong A.Y."/>
            <person name="Gongora J."/>
            <person name="Dalzell P."/>
            <person name="Moran C."/>
            <person name="Bed'hom B."/>
            <person name="Abzhanov A."/>
            <person name="Burgess S.C."/>
            <person name="Cooksey A.M."/>
            <person name="Castoe T.A."/>
            <person name="Crawford N.G."/>
            <person name="Densmore L.D."/>
            <person name="Drew J.C."/>
            <person name="Edwards S.V."/>
            <person name="Faircloth B.C."/>
            <person name="Fujita M.K."/>
            <person name="Greenwold M.J."/>
            <person name="Hoffmann F.G."/>
            <person name="Howard J.M."/>
            <person name="Iguchi T."/>
            <person name="Janes D.E."/>
            <person name="Khan S.Y."/>
            <person name="Kohno S."/>
            <person name="de Koning A.J."/>
            <person name="Lance S.L."/>
            <person name="McCarthy F.M."/>
            <person name="McCormack J.E."/>
            <person name="Merchant M.E."/>
            <person name="Peterson D.G."/>
            <person name="Pollock D.D."/>
            <person name="Pourmand N."/>
            <person name="Raney B.J."/>
            <person name="Roessler K.A."/>
            <person name="Sanford J.R."/>
            <person name="Sawyer R.H."/>
            <person name="Schmidt C.J."/>
            <person name="Triplett E.W."/>
            <person name="Tuberville T.D."/>
            <person name="Venegas-Anaya M."/>
            <person name="Howard J.T."/>
            <person name="Jarvis E.D."/>
            <person name="Guillette L.J.Jr."/>
            <person name="Glenn T.C."/>
            <person name="Green R.E."/>
            <person name="Ray D.A."/>
        </authorList>
    </citation>
    <scope>NUCLEOTIDE SEQUENCE [LARGE SCALE GENOMIC DNA]</scope>
    <source>
        <strain evidence="6">KSC_2009_1</strain>
    </source>
</reference>
<dbReference type="PANTHER" id="PTHR21444:SF14">
    <property type="entry name" value="COILED-COIL DOMAIN-CONTAINING PROTEIN 180"/>
    <property type="match status" value="1"/>
</dbReference>
<feature type="region of interest" description="Disordered" evidence="2">
    <location>
        <begin position="289"/>
        <end position="342"/>
    </location>
</feature>
<feature type="compositionally biased region" description="Low complexity" evidence="2">
    <location>
        <begin position="1052"/>
        <end position="1065"/>
    </location>
</feature>
<feature type="domain" description="DUF4455" evidence="4">
    <location>
        <begin position="515"/>
        <end position="980"/>
    </location>
</feature>
<dbReference type="Pfam" id="PF04935">
    <property type="entry name" value="SURF6"/>
    <property type="match status" value="1"/>
</dbReference>
<feature type="compositionally biased region" description="Basic and acidic residues" evidence="2">
    <location>
        <begin position="162"/>
        <end position="172"/>
    </location>
</feature>
<dbReference type="STRING" id="8496.A0A151MFQ1"/>
<feature type="compositionally biased region" description="Acidic residues" evidence="2">
    <location>
        <begin position="991"/>
        <end position="1009"/>
    </location>
</feature>
<dbReference type="InterPro" id="IPR027914">
    <property type="entry name" value="DUF4456"/>
</dbReference>
<feature type="compositionally biased region" description="Basic and acidic residues" evidence="2">
    <location>
        <begin position="121"/>
        <end position="136"/>
    </location>
</feature>
<dbReference type="InterPro" id="IPR029190">
    <property type="entry name" value="Rrp14/SURF6_C"/>
</dbReference>
<feature type="region of interest" description="Disordered" evidence="2">
    <location>
        <begin position="348"/>
        <end position="367"/>
    </location>
</feature>
<keyword evidence="1" id="KW-0175">Coiled coil</keyword>
<evidence type="ECO:0000259" key="4">
    <source>
        <dbReference type="Pfam" id="PF14643"/>
    </source>
</evidence>
<evidence type="ECO:0000256" key="2">
    <source>
        <dbReference type="SAM" id="MobiDB-lite"/>
    </source>
</evidence>
<accession>A0A151MFQ1</accession>
<evidence type="ECO:0000313" key="7">
    <source>
        <dbReference type="Proteomes" id="UP000050525"/>
    </source>
</evidence>
<feature type="region of interest" description="Disordered" evidence="2">
    <location>
        <begin position="22"/>
        <end position="108"/>
    </location>
</feature>
<sequence length="2011" mass="233179">MASLAAKDSYLQGLAKKICVQEVPESRKRKFVSKPAGSENAGSQPKKKKRKKPRKQAEKTKAFPGKRVAPDNNKLAPAKPTAPKASKSIPARPAASKPEHVGTGGKIESNSFSAMNILRQRLHEKMQKASGQDKELSPAVLEKRRRRKYERERKKRRKRELKMKEKMEKKGAQEVAATVAPQSKEEESKAEMVFNRVEVHDENELNKAQNRKEKRKKVKGNITPLTGKNYKQLLNRLEARKSKLEELKEKDQKKARELEKKIKWTNVLYKAEGVKIRDDEDRLKAALKRKEKQKAQRQKQWEKRTEHVVEKMQQRQDKRRKNIQKKKTAKIEKKKNKARKKGRLARGFPRYCGDRETPGLGRRPRSSSWCKEISAGSEKLFVLSNMVLVGEVGVVPSGKVYRQIFDDEVHLVRSLEQGRNRAAQHKLPVSSGKIPLVKDLETCAGKGLLSPRQQKWVEGMPYDDFTENPVFHKEATVVQKVQESEDVIAAQEVRGLADLIIPEKTNSNIIERLSKGRQGRHNEAVVMMQQELACIGTEMEHFILETETLLLTKLSESNRKIELLLKKIERDSDLEAFSIESFGQLWDDITQDLLHRRQWIREMDETLNKYEVDRAEKIKDVLKKCTKILEDIAYLLPPDIHRFIHNEAMMINQALLANRRAIARLFVNLMEADLKKELSLRFKWQDRVKAWKIMQKDYVVHSFRKFMESEEIQNPPEVKRDLENMKKEQISLDSQRMKLLQHLSDFLPSTHKKAEINEWYESLTALNKRIDTHNVQCMMRIRLHYERVWQECLSEVQKCKNKLLNLKVCTEEEAEKVGNPEFFQLIGNLQSQFEEELEQMDRDFEDLAKLTEQDCKDLYRYFQEALVLWDVHQLNLTQQENELQMKLKECRQKHENQNQIQELNLDIILDKLRIQSNEAKLTSHLERAFSSLDDIRAGYEAYHQDIVERVAAYPEAILKELIAYSTSISQYFNVKEVFQQGLPEETGSASEEQELVEDSETENTEEQQEAESFARESEEAEQCSESLQQENEETNAGEDKESLAQEAEEAENQGAGESSAEGSEGTDQLEESDNFAQQREEAEIFEDEENQECKEDDLQGTLPEITFSDCDETESSEIIAEVFFTTSGNLYSVISCEESDQTKTKEICCTKLKKKDPLPMYLKHVLIPDSLLEELKKRIRLGFFDHLEMWFAQSLSNACIIVTAKKEELNSELQLRLHLHEPRHERIEKEIHDVRAAELAHHQDRLESHCTALMEALNKEKSEFLKIREHQNDISKEFRAQIQDMESVFLVASNAEKLISLSNILHSEMRNHVEVIQISLRSYRNYLEEALRKLRDSNMDFVKSCRLFSEGGNFSSEEVELFCKRLEQEAARIDFVEGIIMGDMEKMESNYLEQANEVIGKFESKFHYLAVDRLFMDKIQRFLTNLQVKIKSEVANSNLQAQTLNSYLEKFLMKIDACAHPTADKEAVTAEELFDFAKVVMKEMKKRSKYLDCLVVPTLILPEIVIQGSLTAAVRTESFREENKAMVMGIESTPLLNPSRMGKPAVDDVAVSVIKNLLQIQQPKKSTELRHERDELTQSKSIATHPSTITQKESGLNMVNENVQAYPSFLATPVAPKKSVSVNKRVSDSSIHRYSRPTRTDKKFQIFGEKLQDPDHFKGILTDILWKANDTLLYLAEEFYRKDKHQITRPDYLQETFEQCAEVLGQKLLSYQAQTDDYYNSCLREFRDQLKLFEEQLPHVSHLAIDSLLKEHEEQLRCSMDQIRHLYRKQIEAWDNAKIVNKNKLHPALGHPDNLSQLKTLCEEEEKRQKDQVDGIHVNTQKLQACATLCAQKFVSALASLTERMLLEFDECITIDEVQETRPETPKEKISTLIRRKQAGLPLEIHESKLLTERKSRTWPEIPATVLTDTPGYVLCRETASVTTAKTTLGHLSAAEARDATYMKYKQRLEKEFACIKEESTAQLMKAQHWEDWWKQSIQKIKQLYVEDRRMGKKYHRNVISSKSWLLKAAY</sequence>
<feature type="compositionally biased region" description="Basic residues" evidence="2">
    <location>
        <begin position="45"/>
        <end position="54"/>
    </location>
</feature>
<feature type="compositionally biased region" description="Basic residues" evidence="2">
    <location>
        <begin position="143"/>
        <end position="161"/>
    </location>
</feature>
<name>A0A151MFQ1_ALLMI</name>
<keyword evidence="7" id="KW-1185">Reference proteome</keyword>
<evidence type="ECO:0000313" key="6">
    <source>
        <dbReference type="EMBL" id="KYO23345.1"/>
    </source>
</evidence>
<organism evidence="6 7">
    <name type="scientific">Alligator mississippiensis</name>
    <name type="common">American alligator</name>
    <dbReference type="NCBI Taxonomy" id="8496"/>
    <lineage>
        <taxon>Eukaryota</taxon>
        <taxon>Metazoa</taxon>
        <taxon>Chordata</taxon>
        <taxon>Craniata</taxon>
        <taxon>Vertebrata</taxon>
        <taxon>Euteleostomi</taxon>
        <taxon>Archelosauria</taxon>
        <taxon>Archosauria</taxon>
        <taxon>Crocodylia</taxon>
        <taxon>Alligatoridae</taxon>
        <taxon>Alligatorinae</taxon>
        <taxon>Alligator</taxon>
    </lineage>
</organism>
<feature type="compositionally biased region" description="Low complexity" evidence="2">
    <location>
        <begin position="74"/>
        <end position="91"/>
    </location>
</feature>
<dbReference type="PANTHER" id="PTHR21444">
    <property type="entry name" value="COILED-COIL DOMAIN-CONTAINING PROTEIN 180"/>
    <property type="match status" value="1"/>
</dbReference>
<dbReference type="eggNOG" id="ENOG502QT47">
    <property type="taxonomic scope" value="Eukaryota"/>
</dbReference>
<protein>
    <submittedName>
        <fullName evidence="6">Coiled-coil domain-containing protein 180</fullName>
    </submittedName>
</protein>
<evidence type="ECO:0000256" key="1">
    <source>
        <dbReference type="SAM" id="Coils"/>
    </source>
</evidence>
<feature type="compositionally biased region" description="Basic residues" evidence="2">
    <location>
        <begin position="317"/>
        <end position="342"/>
    </location>
</feature>
<feature type="domain" description="DUF4456" evidence="5">
    <location>
        <begin position="1674"/>
        <end position="1876"/>
    </location>
</feature>
<feature type="region of interest" description="Disordered" evidence="2">
    <location>
        <begin position="984"/>
        <end position="1076"/>
    </location>
</feature>
<feature type="region of interest" description="Disordered" evidence="2">
    <location>
        <begin position="121"/>
        <end position="223"/>
    </location>
</feature>
<proteinExistence type="predicted"/>